<feature type="transmembrane region" description="Helical" evidence="5">
    <location>
        <begin position="86"/>
        <end position="103"/>
    </location>
</feature>
<keyword evidence="4 5" id="KW-0472">Membrane</keyword>
<dbReference type="GO" id="GO:0012505">
    <property type="term" value="C:endomembrane system"/>
    <property type="evidence" value="ECO:0007669"/>
    <property type="project" value="UniProtKB-SubCell"/>
</dbReference>
<dbReference type="InterPro" id="IPR023894">
    <property type="entry name" value="Sporulation_SdpB"/>
</dbReference>
<dbReference type="AlphaFoldDB" id="A0A3B0TIR2"/>
<comment type="subcellular location">
    <subcellularLocation>
        <location evidence="1">Endomembrane system</location>
        <topology evidence="1">Multi-pass membrane protein</topology>
    </subcellularLocation>
</comment>
<feature type="transmembrane region" description="Helical" evidence="5">
    <location>
        <begin position="259"/>
        <end position="287"/>
    </location>
</feature>
<feature type="transmembrane region" description="Helical" evidence="5">
    <location>
        <begin position="161"/>
        <end position="183"/>
    </location>
</feature>
<name>A0A3B0TIR2_9ZZZZ</name>
<keyword evidence="2 5" id="KW-0812">Transmembrane</keyword>
<dbReference type="PANTHER" id="PTHR39535:SF2">
    <property type="entry name" value="HTTM DOMAIN-CONTAINING PROTEIN"/>
    <property type="match status" value="1"/>
</dbReference>
<dbReference type="NCBIfam" id="TIGR04033">
    <property type="entry name" value="export_SdpB"/>
    <property type="match status" value="1"/>
</dbReference>
<feature type="domain" description="HTTM-like" evidence="6">
    <location>
        <begin position="16"/>
        <end position="290"/>
    </location>
</feature>
<feature type="transmembrane region" description="Helical" evidence="5">
    <location>
        <begin position="109"/>
        <end position="141"/>
    </location>
</feature>
<evidence type="ECO:0000256" key="1">
    <source>
        <dbReference type="ARBA" id="ARBA00004127"/>
    </source>
</evidence>
<dbReference type="PANTHER" id="PTHR39535">
    <property type="entry name" value="SPORULATION-DELAYING PROTEIN SDPB"/>
    <property type="match status" value="1"/>
</dbReference>
<dbReference type="InterPro" id="IPR052964">
    <property type="entry name" value="Sporulation_signal_mat"/>
</dbReference>
<sequence>MILNSIEEKIKQLSFLRFPYTNVVGLARSIIAVGTLLTLITNSESVIIQRNVEGEVFNPLLSPLADINHFNFFLILGFDNFDYMKIMAVIILMLVISGFYIKISSVLHWWVSISFFFGSSVIDGGDQIAAVLTFLLIPLCLTDDRKNHWHTKQPSYSSKNVFGLFSIYLIRFQIAIIYFHAAVGKFDVREWMNGTALYYWLNHSFFGSSDNLIPIINMALKNDWAVTILTYGVIVFELMLFLALTASRKYRKKILPIGIAFHFSIILFHGIFSFFFSIVGGLILYLLPTYQPLNLRLWYPSK</sequence>
<evidence type="ECO:0000256" key="5">
    <source>
        <dbReference type="SAM" id="Phobius"/>
    </source>
</evidence>
<protein>
    <recommendedName>
        <fullName evidence="6">HTTM-like domain-containing protein</fullName>
    </recommendedName>
</protein>
<evidence type="ECO:0000256" key="3">
    <source>
        <dbReference type="ARBA" id="ARBA00022989"/>
    </source>
</evidence>
<proteinExistence type="predicted"/>
<dbReference type="InterPro" id="IPR011020">
    <property type="entry name" value="HTTM-like"/>
</dbReference>
<accession>A0A3B0TIR2</accession>
<dbReference type="SMART" id="SM00752">
    <property type="entry name" value="HTTM"/>
    <property type="match status" value="1"/>
</dbReference>
<organism evidence="7">
    <name type="scientific">hydrothermal vent metagenome</name>
    <dbReference type="NCBI Taxonomy" id="652676"/>
    <lineage>
        <taxon>unclassified sequences</taxon>
        <taxon>metagenomes</taxon>
        <taxon>ecological metagenomes</taxon>
    </lineage>
</organism>
<evidence type="ECO:0000259" key="6">
    <source>
        <dbReference type="SMART" id="SM00752"/>
    </source>
</evidence>
<reference evidence="7" key="1">
    <citation type="submission" date="2018-06" db="EMBL/GenBank/DDBJ databases">
        <authorList>
            <person name="Zhirakovskaya E."/>
        </authorList>
    </citation>
    <scope>NUCLEOTIDE SEQUENCE</scope>
</reference>
<evidence type="ECO:0000256" key="4">
    <source>
        <dbReference type="ARBA" id="ARBA00023136"/>
    </source>
</evidence>
<evidence type="ECO:0000313" key="7">
    <source>
        <dbReference type="EMBL" id="VAW14372.1"/>
    </source>
</evidence>
<evidence type="ECO:0000256" key="2">
    <source>
        <dbReference type="ARBA" id="ARBA00022692"/>
    </source>
</evidence>
<keyword evidence="3 5" id="KW-1133">Transmembrane helix</keyword>
<feature type="transmembrane region" description="Helical" evidence="5">
    <location>
        <begin position="224"/>
        <end position="247"/>
    </location>
</feature>
<dbReference type="EMBL" id="UOEL01000116">
    <property type="protein sequence ID" value="VAW14372.1"/>
    <property type="molecule type" value="Genomic_DNA"/>
</dbReference>
<gene>
    <name evidence="7" type="ORF">MNBD_BACTEROID03-707</name>
</gene>